<keyword evidence="2" id="KW-1185">Reference proteome</keyword>
<dbReference type="AlphaFoldDB" id="A0A3N0EIN6"/>
<sequence length="396" mass="45462">MKRPSILLLITFLFGIFIVLALHIAAPKKENHKHAGFEREFAPEGFIQAIDTLDLGRHGYYFAGVDSTRVFLANRSAVGYILEINTENLQDTTYHIIQANSLKYKALDIKVNPPYFFLMDGIMPFIYRGNTTDWEAKFYINNVYFNSALPLSDSSFALIGINSLKSDIYKLTHGQNQIEKFPELLEAQGGDGIFSTDGTLYYDQKTQQLVFLYYYRNQFICTDTNLQLKYRGTTIDTISRAKIKVDKISSENSLTMSAPALKVNNRASIYNNLLFNNSNLLAANEDSDRFEKASVIDAYDLSEGDYRYSFYIPLHEEKKIKAFKVVEDHILLALYDHDLVRYHLHPSLDKPSTKKIDDQIAERLTYMPEHNNKFFYKTITNNSSKTQKYPDVSHGG</sequence>
<accession>A0A3N0EIN6</accession>
<reference evidence="1 2" key="1">
    <citation type="submission" date="2018-10" db="EMBL/GenBank/DDBJ databases">
        <title>Sinomicrobium pectinilyticum sp. nov., a pectinase-producing bacterium isolated from alkaline and saline soil, and emended description of the genus Sinomicrobium.</title>
        <authorList>
            <person name="Cheng B."/>
            <person name="Li C."/>
            <person name="Lai Q."/>
            <person name="Du M."/>
            <person name="Shao Z."/>
            <person name="Xu P."/>
            <person name="Yang C."/>
        </authorList>
    </citation>
    <scope>NUCLEOTIDE SEQUENCE [LARGE SCALE GENOMIC DNA]</scope>
    <source>
        <strain evidence="1 2">5DNS001</strain>
    </source>
</reference>
<comment type="caution">
    <text evidence="1">The sequence shown here is derived from an EMBL/GenBank/DDBJ whole genome shotgun (WGS) entry which is preliminary data.</text>
</comment>
<name>A0A3N0EIN6_SINP1</name>
<evidence type="ECO:0000313" key="1">
    <source>
        <dbReference type="EMBL" id="RNL87743.1"/>
    </source>
</evidence>
<dbReference type="Proteomes" id="UP000267469">
    <property type="component" value="Unassembled WGS sequence"/>
</dbReference>
<organism evidence="1 2">
    <name type="scientific">Sinomicrobium pectinilyticum</name>
    <dbReference type="NCBI Taxonomy" id="1084421"/>
    <lineage>
        <taxon>Bacteria</taxon>
        <taxon>Pseudomonadati</taxon>
        <taxon>Bacteroidota</taxon>
        <taxon>Flavobacteriia</taxon>
        <taxon>Flavobacteriales</taxon>
        <taxon>Flavobacteriaceae</taxon>
        <taxon>Sinomicrobium</taxon>
    </lineage>
</organism>
<evidence type="ECO:0000313" key="2">
    <source>
        <dbReference type="Proteomes" id="UP000267469"/>
    </source>
</evidence>
<dbReference type="EMBL" id="RJTM01000071">
    <property type="protein sequence ID" value="RNL87743.1"/>
    <property type="molecule type" value="Genomic_DNA"/>
</dbReference>
<gene>
    <name evidence="1" type="ORF">ED312_10095</name>
</gene>
<proteinExistence type="predicted"/>
<protein>
    <submittedName>
        <fullName evidence="1">Uncharacterized protein</fullName>
    </submittedName>
</protein>